<evidence type="ECO:0000256" key="2">
    <source>
        <dbReference type="ARBA" id="ARBA00023125"/>
    </source>
</evidence>
<dbReference type="SUPFAM" id="SSF52172">
    <property type="entry name" value="CheY-like"/>
    <property type="match status" value="1"/>
</dbReference>
<dbReference type="PATRIC" id="fig|1618023.3.peg.1395"/>
<dbReference type="PROSITE" id="PS50110">
    <property type="entry name" value="RESPONSE_REGULATORY"/>
    <property type="match status" value="1"/>
</dbReference>
<dbReference type="GO" id="GO:0003700">
    <property type="term" value="F:DNA-binding transcription factor activity"/>
    <property type="evidence" value="ECO:0007669"/>
    <property type="project" value="InterPro"/>
</dbReference>
<evidence type="ECO:0000259" key="6">
    <source>
        <dbReference type="PROSITE" id="PS50110"/>
    </source>
</evidence>
<proteinExistence type="predicted"/>
<dbReference type="InterPro" id="IPR018060">
    <property type="entry name" value="HTH_AraC"/>
</dbReference>
<sequence>MIKESATKILVIEDDARTRNIFVDCLAAEGYYAIGAENGIVGVQQAQAHLPDVVICDIAMPRLDGYGVLKALRSDPATAIISFIFLTASVTKTEIRRGMEMGADDYLTKPTTVEELLKAIAARLEKRATLRSWYDAKPASFSKTLATEPAKAVMAAKSIFPSVPELKEVFDYIEANYHQPITLCDVAQAVGYSPAYLTNRVGSQTGHTVNRWIVERRMVAARYLLQNSDRSVEQIATELGYQNTCHFSRQFRQHHGAPPQAWRKVHQGRALMSIA</sequence>
<accession>A0A0D8ZY83</accession>
<dbReference type="InterPro" id="IPR001789">
    <property type="entry name" value="Sig_transdc_resp-reg_receiver"/>
</dbReference>
<dbReference type="PANTHER" id="PTHR43280">
    <property type="entry name" value="ARAC-FAMILY TRANSCRIPTIONAL REGULATOR"/>
    <property type="match status" value="1"/>
</dbReference>
<dbReference type="PROSITE" id="PS00041">
    <property type="entry name" value="HTH_ARAC_FAMILY_1"/>
    <property type="match status" value="1"/>
</dbReference>
<protein>
    <submittedName>
        <fullName evidence="7">Chemotaxis protein CheY</fullName>
    </submittedName>
</protein>
<dbReference type="RefSeq" id="WP_045052706.1">
    <property type="nucleotide sequence ID" value="NZ_CAWMDP010000017.1"/>
</dbReference>
<name>A0A0D8ZY83_9CYAN</name>
<dbReference type="OrthoDB" id="508510at2"/>
<dbReference type="Gene3D" id="1.10.10.60">
    <property type="entry name" value="Homeodomain-like"/>
    <property type="match status" value="2"/>
</dbReference>
<evidence type="ECO:0000313" key="7">
    <source>
        <dbReference type="EMBL" id="KJH73362.1"/>
    </source>
</evidence>
<dbReference type="InterPro" id="IPR018062">
    <property type="entry name" value="HTH_AraC-typ_CS"/>
</dbReference>
<dbReference type="GO" id="GO:0000160">
    <property type="term" value="P:phosphorelay signal transduction system"/>
    <property type="evidence" value="ECO:0007669"/>
    <property type="project" value="InterPro"/>
</dbReference>
<evidence type="ECO:0000256" key="3">
    <source>
        <dbReference type="ARBA" id="ARBA00023163"/>
    </source>
</evidence>
<feature type="domain" description="HTH araC/xylS-type" evidence="5">
    <location>
        <begin position="167"/>
        <end position="265"/>
    </location>
</feature>
<gene>
    <name evidence="7" type="ORF">UH38_00845</name>
</gene>
<dbReference type="PROSITE" id="PS01124">
    <property type="entry name" value="HTH_ARAC_FAMILY_2"/>
    <property type="match status" value="1"/>
</dbReference>
<keyword evidence="2" id="KW-0238">DNA-binding</keyword>
<keyword evidence="4" id="KW-0597">Phosphoprotein</keyword>
<evidence type="ECO:0000256" key="4">
    <source>
        <dbReference type="PROSITE-ProRule" id="PRU00169"/>
    </source>
</evidence>
<dbReference type="Pfam" id="PF12833">
    <property type="entry name" value="HTH_18"/>
    <property type="match status" value="1"/>
</dbReference>
<dbReference type="EMBL" id="JYON01000001">
    <property type="protein sequence ID" value="KJH73362.1"/>
    <property type="molecule type" value="Genomic_DNA"/>
</dbReference>
<feature type="domain" description="Response regulatory" evidence="6">
    <location>
        <begin position="8"/>
        <end position="124"/>
    </location>
</feature>
<dbReference type="SMART" id="SM00342">
    <property type="entry name" value="HTH_ARAC"/>
    <property type="match status" value="1"/>
</dbReference>
<keyword evidence="1" id="KW-0805">Transcription regulation</keyword>
<comment type="caution">
    <text evidence="7">The sequence shown here is derived from an EMBL/GenBank/DDBJ whole genome shotgun (WGS) entry which is preliminary data.</text>
</comment>
<dbReference type="SUPFAM" id="SSF46689">
    <property type="entry name" value="Homeodomain-like"/>
    <property type="match status" value="2"/>
</dbReference>
<dbReference type="GO" id="GO:0043565">
    <property type="term" value="F:sequence-specific DNA binding"/>
    <property type="evidence" value="ECO:0007669"/>
    <property type="project" value="InterPro"/>
</dbReference>
<organism evidence="7 8">
    <name type="scientific">Aliterella atlantica CENA595</name>
    <dbReference type="NCBI Taxonomy" id="1618023"/>
    <lineage>
        <taxon>Bacteria</taxon>
        <taxon>Bacillati</taxon>
        <taxon>Cyanobacteriota</taxon>
        <taxon>Cyanophyceae</taxon>
        <taxon>Chroococcidiopsidales</taxon>
        <taxon>Aliterellaceae</taxon>
        <taxon>Aliterella</taxon>
    </lineage>
</organism>
<keyword evidence="3" id="KW-0804">Transcription</keyword>
<dbReference type="PANTHER" id="PTHR43280:SF2">
    <property type="entry name" value="HTH-TYPE TRANSCRIPTIONAL REGULATOR EXSA"/>
    <property type="match status" value="1"/>
</dbReference>
<dbReference type="InterPro" id="IPR011006">
    <property type="entry name" value="CheY-like_superfamily"/>
</dbReference>
<dbReference type="PRINTS" id="PR00032">
    <property type="entry name" value="HTHARAC"/>
</dbReference>
<dbReference type="InterPro" id="IPR020449">
    <property type="entry name" value="Tscrpt_reg_AraC-type_HTH"/>
</dbReference>
<keyword evidence="8" id="KW-1185">Reference proteome</keyword>
<dbReference type="Gene3D" id="3.40.50.2300">
    <property type="match status" value="1"/>
</dbReference>
<feature type="modified residue" description="4-aspartylphosphate" evidence="4">
    <location>
        <position position="57"/>
    </location>
</feature>
<dbReference type="Pfam" id="PF00072">
    <property type="entry name" value="Response_reg"/>
    <property type="match status" value="1"/>
</dbReference>
<reference evidence="7 8" key="1">
    <citation type="submission" date="2015-02" db="EMBL/GenBank/DDBJ databases">
        <title>Draft genome of a novel marine cyanobacterium (Chroococcales) isolated from South Atlantic Ocean.</title>
        <authorList>
            <person name="Rigonato J."/>
            <person name="Alvarenga D.O."/>
            <person name="Branco L.H."/>
            <person name="Varani A.M."/>
            <person name="Brandini F.P."/>
            <person name="Fiore M.F."/>
        </authorList>
    </citation>
    <scope>NUCLEOTIDE SEQUENCE [LARGE SCALE GENOMIC DNA]</scope>
    <source>
        <strain evidence="7 8">CENA595</strain>
    </source>
</reference>
<dbReference type="STRING" id="1618023.UH38_00845"/>
<evidence type="ECO:0000313" key="8">
    <source>
        <dbReference type="Proteomes" id="UP000032452"/>
    </source>
</evidence>
<dbReference type="SMART" id="SM00448">
    <property type="entry name" value="REC"/>
    <property type="match status" value="1"/>
</dbReference>
<evidence type="ECO:0000259" key="5">
    <source>
        <dbReference type="PROSITE" id="PS01124"/>
    </source>
</evidence>
<dbReference type="Proteomes" id="UP000032452">
    <property type="component" value="Unassembled WGS sequence"/>
</dbReference>
<dbReference type="AlphaFoldDB" id="A0A0D8ZY83"/>
<dbReference type="InterPro" id="IPR009057">
    <property type="entry name" value="Homeodomain-like_sf"/>
</dbReference>
<evidence type="ECO:0000256" key="1">
    <source>
        <dbReference type="ARBA" id="ARBA00023015"/>
    </source>
</evidence>